<comment type="caution">
    <text evidence="1">The sequence shown here is derived from an EMBL/GenBank/DDBJ whole genome shotgun (WGS) entry which is preliminary data.</text>
</comment>
<evidence type="ECO:0000313" key="1">
    <source>
        <dbReference type="EMBL" id="MCI27224.1"/>
    </source>
</evidence>
<dbReference type="AlphaFoldDB" id="A0A392QTQ3"/>
<dbReference type="EMBL" id="LXQA010158072">
    <property type="protein sequence ID" value="MCI27224.1"/>
    <property type="molecule type" value="Genomic_DNA"/>
</dbReference>
<accession>A0A392QTQ3</accession>
<keyword evidence="2" id="KW-1185">Reference proteome</keyword>
<name>A0A392QTQ3_9FABA</name>
<protein>
    <submittedName>
        <fullName evidence="1">Uncharacterized protein</fullName>
    </submittedName>
</protein>
<reference evidence="1 2" key="1">
    <citation type="journal article" date="2018" name="Front. Plant Sci.">
        <title>Red Clover (Trifolium pratense) and Zigzag Clover (T. medium) - A Picture of Genomic Similarities and Differences.</title>
        <authorList>
            <person name="Dluhosova J."/>
            <person name="Istvanek J."/>
            <person name="Nedelnik J."/>
            <person name="Repkova J."/>
        </authorList>
    </citation>
    <scope>NUCLEOTIDE SEQUENCE [LARGE SCALE GENOMIC DNA]</scope>
    <source>
        <strain evidence="2">cv. 10/8</strain>
        <tissue evidence="1">Leaf</tissue>
    </source>
</reference>
<sequence>ARVMILARRDDASPGEMVAVPRHFSPAALKLSGPVSLELAKRRPGNRA</sequence>
<evidence type="ECO:0000313" key="2">
    <source>
        <dbReference type="Proteomes" id="UP000265520"/>
    </source>
</evidence>
<organism evidence="1 2">
    <name type="scientific">Trifolium medium</name>
    <dbReference type="NCBI Taxonomy" id="97028"/>
    <lineage>
        <taxon>Eukaryota</taxon>
        <taxon>Viridiplantae</taxon>
        <taxon>Streptophyta</taxon>
        <taxon>Embryophyta</taxon>
        <taxon>Tracheophyta</taxon>
        <taxon>Spermatophyta</taxon>
        <taxon>Magnoliopsida</taxon>
        <taxon>eudicotyledons</taxon>
        <taxon>Gunneridae</taxon>
        <taxon>Pentapetalae</taxon>
        <taxon>rosids</taxon>
        <taxon>fabids</taxon>
        <taxon>Fabales</taxon>
        <taxon>Fabaceae</taxon>
        <taxon>Papilionoideae</taxon>
        <taxon>50 kb inversion clade</taxon>
        <taxon>NPAAA clade</taxon>
        <taxon>Hologalegina</taxon>
        <taxon>IRL clade</taxon>
        <taxon>Trifolieae</taxon>
        <taxon>Trifolium</taxon>
    </lineage>
</organism>
<dbReference type="Proteomes" id="UP000265520">
    <property type="component" value="Unassembled WGS sequence"/>
</dbReference>
<proteinExistence type="predicted"/>
<feature type="non-terminal residue" evidence="1">
    <location>
        <position position="1"/>
    </location>
</feature>